<organism evidence="1">
    <name type="scientific">marine metagenome</name>
    <dbReference type="NCBI Taxonomy" id="408172"/>
    <lineage>
        <taxon>unclassified sequences</taxon>
        <taxon>metagenomes</taxon>
        <taxon>ecological metagenomes</taxon>
    </lineage>
</organism>
<protein>
    <recommendedName>
        <fullName evidence="2">Aldehyde dehydrogenase domain-containing protein</fullName>
    </recommendedName>
</protein>
<dbReference type="GO" id="GO:0004350">
    <property type="term" value="F:glutamate-5-semialdehyde dehydrogenase activity"/>
    <property type="evidence" value="ECO:0007669"/>
    <property type="project" value="TreeGrafter"/>
</dbReference>
<dbReference type="PANTHER" id="PTHR11063">
    <property type="entry name" value="GLUTAMATE SEMIALDEHYDE DEHYDROGENASE"/>
    <property type="match status" value="1"/>
</dbReference>
<sequence length="159" mass="17927">MSKNLYMQKIGEKAKTASLNLSNLNINKKNSVLKQFSYYLKTYEQLILNANKKDISNAKSKKIKDSMIDRLKLNSEKITQIRNAIKKIIKFKDPLGKTLSIWKRPNGLIIKRVSIPIGTIGIIYESRPNVTSDVSALCFKSGNVVILRGGSEAFHSNKI</sequence>
<proteinExistence type="predicted"/>
<dbReference type="PANTHER" id="PTHR11063:SF8">
    <property type="entry name" value="DELTA-1-PYRROLINE-5-CARBOXYLATE SYNTHASE"/>
    <property type="match status" value="1"/>
</dbReference>
<accession>A0A382AUK5</accession>
<reference evidence="1" key="1">
    <citation type="submission" date="2018-05" db="EMBL/GenBank/DDBJ databases">
        <authorList>
            <person name="Lanie J.A."/>
            <person name="Ng W.-L."/>
            <person name="Kazmierczak K.M."/>
            <person name="Andrzejewski T.M."/>
            <person name="Davidsen T.M."/>
            <person name="Wayne K.J."/>
            <person name="Tettelin H."/>
            <person name="Glass J.I."/>
            <person name="Rusch D."/>
            <person name="Podicherti R."/>
            <person name="Tsui H.-C.T."/>
            <person name="Winkler M.E."/>
        </authorList>
    </citation>
    <scope>NUCLEOTIDE SEQUENCE</scope>
</reference>
<evidence type="ECO:0000313" key="1">
    <source>
        <dbReference type="EMBL" id="SVB05118.1"/>
    </source>
</evidence>
<feature type="non-terminal residue" evidence="1">
    <location>
        <position position="159"/>
    </location>
</feature>
<dbReference type="InterPro" id="IPR016161">
    <property type="entry name" value="Ald_DH/histidinol_DH"/>
</dbReference>
<dbReference type="InterPro" id="IPR016162">
    <property type="entry name" value="Ald_DH_N"/>
</dbReference>
<dbReference type="Gene3D" id="3.40.605.10">
    <property type="entry name" value="Aldehyde Dehydrogenase, Chain A, domain 1"/>
    <property type="match status" value="1"/>
</dbReference>
<gene>
    <name evidence="1" type="ORF">METZ01_LOCUS157972</name>
</gene>
<dbReference type="AlphaFoldDB" id="A0A382AUK5"/>
<name>A0A382AUK5_9ZZZZ</name>
<dbReference type="SUPFAM" id="SSF53720">
    <property type="entry name" value="ALDH-like"/>
    <property type="match status" value="1"/>
</dbReference>
<dbReference type="EMBL" id="UINC01026875">
    <property type="protein sequence ID" value="SVB05118.1"/>
    <property type="molecule type" value="Genomic_DNA"/>
</dbReference>
<evidence type="ECO:0008006" key="2">
    <source>
        <dbReference type="Google" id="ProtNLM"/>
    </source>
</evidence>